<dbReference type="AlphaFoldDB" id="A0A0F9RLY6"/>
<name>A0A0F9RLY6_9ZZZZ</name>
<comment type="caution">
    <text evidence="1">The sequence shown here is derived from an EMBL/GenBank/DDBJ whole genome shotgun (WGS) entry which is preliminary data.</text>
</comment>
<gene>
    <name evidence="1" type="ORF">LCGC14_0878990</name>
</gene>
<proteinExistence type="predicted"/>
<reference evidence="1" key="1">
    <citation type="journal article" date="2015" name="Nature">
        <title>Complex archaea that bridge the gap between prokaryotes and eukaryotes.</title>
        <authorList>
            <person name="Spang A."/>
            <person name="Saw J.H."/>
            <person name="Jorgensen S.L."/>
            <person name="Zaremba-Niedzwiedzka K."/>
            <person name="Martijn J."/>
            <person name="Lind A.E."/>
            <person name="van Eijk R."/>
            <person name="Schleper C."/>
            <person name="Guy L."/>
            <person name="Ettema T.J."/>
        </authorList>
    </citation>
    <scope>NUCLEOTIDE SEQUENCE</scope>
</reference>
<evidence type="ECO:0000313" key="1">
    <source>
        <dbReference type="EMBL" id="KKN26011.1"/>
    </source>
</evidence>
<organism evidence="1">
    <name type="scientific">marine sediment metagenome</name>
    <dbReference type="NCBI Taxonomy" id="412755"/>
    <lineage>
        <taxon>unclassified sequences</taxon>
        <taxon>metagenomes</taxon>
        <taxon>ecological metagenomes</taxon>
    </lineage>
</organism>
<accession>A0A0F9RLY6</accession>
<dbReference type="EMBL" id="LAZR01002753">
    <property type="protein sequence ID" value="KKN26011.1"/>
    <property type="molecule type" value="Genomic_DNA"/>
</dbReference>
<sequence>MKTWIKSQSKKKKIKKGIKILMINIDFNDWKEKIEKTPWNDIWITIYEDNLTENEDRWIYSGIIPQDKVKESLDKESWDITKGEGLPGFGGDHQENRVHYLRYGNFDNIEPIVFYRDFYDLKEPYIEISQEFIHYFNLYYDTISKTYIKILSDGNEDVVIKFKKKIVQVKLKYLKEYLALKEGYLAIYFEIRRGSDSSLEKLGLTNSDDVYKGQDYIFYIGLSDKPIFFYKDLNKKSSSRLLGKKLIPGSKSFKPSVYRDYETLEYEEFIVDIDSDGKNIYDSCNDWNIGPDKYLKLVFFKKEVLKKYYDNPQKYKVEDNYIRCGNLWGLEIDNNHKDYVIVFLGDLGARLSQDEQLYWKAFNVPPEGGLSSTTLKRSLLNEFSEAERSDLVFKHKFSLFSNQWKIKFGWHLFKTLRSADTHYFSSLRIPLTDNALEFEQQVMALSKVTIESINEKEIKKDLKDSDKKQRGINKLEAYLKEKHVLKFDSHIKFLKKLYDLRSLSTAHRKSEGYKKIALVFQIGEKPYDLIFDDILRNMIKFLDFLKKELLH</sequence>
<protein>
    <submittedName>
        <fullName evidence="1">Uncharacterized protein</fullName>
    </submittedName>
</protein>